<dbReference type="SMART" id="SM00360">
    <property type="entry name" value="RRM"/>
    <property type="match status" value="2"/>
</dbReference>
<dbReference type="Pfam" id="PF00076">
    <property type="entry name" value="RRM_1"/>
    <property type="match status" value="2"/>
</dbReference>
<feature type="compositionally biased region" description="Low complexity" evidence="4">
    <location>
        <begin position="470"/>
        <end position="491"/>
    </location>
</feature>
<evidence type="ECO:0000313" key="6">
    <source>
        <dbReference type="EMBL" id="KAF4039145.1"/>
    </source>
</evidence>
<protein>
    <submittedName>
        <fullName evidence="6">RNA recognition motif-containing protein</fullName>
    </submittedName>
</protein>
<feature type="region of interest" description="Disordered" evidence="4">
    <location>
        <begin position="144"/>
        <end position="165"/>
    </location>
</feature>
<name>A0A833T8J1_PHYIN</name>
<dbReference type="PANTHER" id="PTHR48032:SF6">
    <property type="entry name" value="RNA-BINDING (RRM_RBD_RNP MOTIFS) FAMILY PROTEIN"/>
    <property type="match status" value="1"/>
</dbReference>
<evidence type="ECO:0000313" key="7">
    <source>
        <dbReference type="Proteomes" id="UP000602510"/>
    </source>
</evidence>
<dbReference type="Proteomes" id="UP000602510">
    <property type="component" value="Unassembled WGS sequence"/>
</dbReference>
<evidence type="ECO:0000259" key="5">
    <source>
        <dbReference type="PROSITE" id="PS50102"/>
    </source>
</evidence>
<feature type="region of interest" description="Disordered" evidence="4">
    <location>
        <begin position="256"/>
        <end position="290"/>
    </location>
</feature>
<feature type="region of interest" description="Disordered" evidence="4">
    <location>
        <begin position="606"/>
        <end position="625"/>
    </location>
</feature>
<dbReference type="SUPFAM" id="SSF54928">
    <property type="entry name" value="RNA-binding domain, RBD"/>
    <property type="match status" value="2"/>
</dbReference>
<keyword evidence="1" id="KW-0677">Repeat</keyword>
<dbReference type="InterPro" id="IPR035979">
    <property type="entry name" value="RBD_domain_sf"/>
</dbReference>
<sequence>MLRLTASVCIVCSGSRPCSETAKALNIHADRYSQARSLLNVFSDFSDVNLATLSAVGDSRMADTTKLGKIFIGGLSYETTDEKLRSYFGAYGTVTDAVVMKDPISRRSRGFGFITYADPLCVDRALAQPNHILDSRRVEAKRAVPRAESMRDIGNSASSSRVNGSTSISSISANSAVGATKKIFVGGLHYETKDADFKKYFMQYGKVVSAEVMFNRETNKSRGFGFVIFESEASVELVLQDKNHVIDGKSVEVKRAVPRTDVPPPRSVSSRGNSFSGPSGPGSVGSLDDVSTITTPPVSLSGSVSSTSGLAAAMGSEKLCRTTSASANLMPNGLLGGYAAAVRFGGRGLPKTSSSNAMLPSSSVTSPRPLSSNGDVSSINGISLDTSTISGVADALSSLVIGDGGSSRGGGILGGSSAASPPLSASSSSRGSSDHLVDAGSVSATNGHLSPLDVALHPLDNDPVIEQWKLSPSSGPQLSPSAPLGSPSESSFLPHGLVDDRAGPASNLSWQATPWQQQSWGSPPLPRGQQQQQPPLPPAPAPLFSIFSNQRSGGTPLHGSSAWHSNADSGYGSNDTPANSGSDGFGNGMMGMGLSGFGGNGVGRSGFGMHSQGDDSAPYSSLGGFLQQDYLPTDQEQRQHALGAAEHPLDSTSFGRMMSSEVPPDAGDLRKKPTSLEYDLPSSAAEYHRQYR</sequence>
<dbReference type="AlphaFoldDB" id="A0A833T8J1"/>
<dbReference type="InterPro" id="IPR000504">
    <property type="entry name" value="RRM_dom"/>
</dbReference>
<reference evidence="6" key="1">
    <citation type="submission" date="2020-04" db="EMBL/GenBank/DDBJ databases">
        <title>Hybrid Assembly of Korean Phytophthora infestans isolates.</title>
        <authorList>
            <person name="Prokchorchik M."/>
            <person name="Lee Y."/>
            <person name="Seo J."/>
            <person name="Cho J.-H."/>
            <person name="Park Y.-E."/>
            <person name="Jang D.-C."/>
            <person name="Im J.-S."/>
            <person name="Choi J.-G."/>
            <person name="Park H.-J."/>
            <person name="Lee G.-B."/>
            <person name="Lee Y.-G."/>
            <person name="Hong S.-Y."/>
            <person name="Cho K."/>
            <person name="Sohn K.H."/>
        </authorList>
    </citation>
    <scope>NUCLEOTIDE SEQUENCE</scope>
    <source>
        <strain evidence="6">KR_1_A1</strain>
    </source>
</reference>
<feature type="compositionally biased region" description="Low complexity" evidence="4">
    <location>
        <begin position="415"/>
        <end position="431"/>
    </location>
</feature>
<accession>A0A833T8J1</accession>
<evidence type="ECO:0000256" key="2">
    <source>
        <dbReference type="ARBA" id="ARBA00022884"/>
    </source>
</evidence>
<feature type="region of interest" description="Disordered" evidence="4">
    <location>
        <begin position="649"/>
        <end position="692"/>
    </location>
</feature>
<feature type="domain" description="RRM" evidence="5">
    <location>
        <begin position="68"/>
        <end position="145"/>
    </location>
</feature>
<feature type="region of interest" description="Disordered" evidence="4">
    <location>
        <begin position="351"/>
        <end position="375"/>
    </location>
</feature>
<evidence type="ECO:0000256" key="3">
    <source>
        <dbReference type="PROSITE-ProRule" id="PRU00176"/>
    </source>
</evidence>
<proteinExistence type="predicted"/>
<evidence type="ECO:0000256" key="4">
    <source>
        <dbReference type="SAM" id="MobiDB-lite"/>
    </source>
</evidence>
<keyword evidence="2 3" id="KW-0694">RNA-binding</keyword>
<feature type="compositionally biased region" description="Low complexity" evidence="4">
    <location>
        <begin position="360"/>
        <end position="372"/>
    </location>
</feature>
<feature type="region of interest" description="Disordered" evidence="4">
    <location>
        <begin position="466"/>
        <end position="584"/>
    </location>
</feature>
<comment type="caution">
    <text evidence="6">The sequence shown here is derived from an EMBL/GenBank/DDBJ whole genome shotgun (WGS) entry which is preliminary data.</text>
</comment>
<gene>
    <name evidence="6" type="ORF">GN244_ATG08747</name>
</gene>
<dbReference type="InterPro" id="IPR012677">
    <property type="entry name" value="Nucleotide-bd_a/b_plait_sf"/>
</dbReference>
<dbReference type="GO" id="GO:0006417">
    <property type="term" value="P:regulation of translation"/>
    <property type="evidence" value="ECO:0007669"/>
    <property type="project" value="TreeGrafter"/>
</dbReference>
<feature type="region of interest" description="Disordered" evidence="4">
    <location>
        <begin position="412"/>
        <end position="442"/>
    </location>
</feature>
<keyword evidence="7" id="KW-1185">Reference proteome</keyword>
<feature type="compositionally biased region" description="Polar residues" evidence="4">
    <location>
        <begin position="506"/>
        <end position="521"/>
    </location>
</feature>
<feature type="compositionally biased region" description="Polar residues" evidence="4">
    <location>
        <begin position="562"/>
        <end position="578"/>
    </location>
</feature>
<dbReference type="EMBL" id="WSZM01000181">
    <property type="protein sequence ID" value="KAF4039145.1"/>
    <property type="molecule type" value="Genomic_DNA"/>
</dbReference>
<feature type="domain" description="RRM" evidence="5">
    <location>
        <begin position="181"/>
        <end position="258"/>
    </location>
</feature>
<evidence type="ECO:0000256" key="1">
    <source>
        <dbReference type="ARBA" id="ARBA00022737"/>
    </source>
</evidence>
<organism evidence="6 7">
    <name type="scientific">Phytophthora infestans</name>
    <name type="common">Potato late blight agent</name>
    <name type="synonym">Botrytis infestans</name>
    <dbReference type="NCBI Taxonomy" id="4787"/>
    <lineage>
        <taxon>Eukaryota</taxon>
        <taxon>Sar</taxon>
        <taxon>Stramenopiles</taxon>
        <taxon>Oomycota</taxon>
        <taxon>Peronosporomycetes</taxon>
        <taxon>Peronosporales</taxon>
        <taxon>Peronosporaceae</taxon>
        <taxon>Phytophthora</taxon>
    </lineage>
</organism>
<dbReference type="FunFam" id="3.30.70.330:FF:000040">
    <property type="entry name" value="Heterogeneous nuclear ribonucleoprotein A2/B1"/>
    <property type="match status" value="1"/>
</dbReference>
<dbReference type="CDD" id="cd12325">
    <property type="entry name" value="RRM1_hnRNPA_hnRNPD_like"/>
    <property type="match status" value="1"/>
</dbReference>
<dbReference type="GO" id="GO:0003729">
    <property type="term" value="F:mRNA binding"/>
    <property type="evidence" value="ECO:0007669"/>
    <property type="project" value="TreeGrafter"/>
</dbReference>
<dbReference type="Gene3D" id="3.30.70.330">
    <property type="match status" value="2"/>
</dbReference>
<feature type="compositionally biased region" description="Low complexity" evidence="4">
    <location>
        <begin position="267"/>
        <end position="278"/>
    </location>
</feature>
<dbReference type="PANTHER" id="PTHR48032">
    <property type="entry name" value="RNA-BINDING PROTEIN MUSASHI HOMOLOG RBP6"/>
    <property type="match status" value="1"/>
</dbReference>
<dbReference type="FunFam" id="3.30.70.330:FF:000679">
    <property type="entry name" value="Heterogeneous nuclear ribonucleoprotein A1"/>
    <property type="match status" value="1"/>
</dbReference>
<dbReference type="PROSITE" id="PS50102">
    <property type="entry name" value="RRM"/>
    <property type="match status" value="2"/>
</dbReference>